<dbReference type="GO" id="GO:0016020">
    <property type="term" value="C:membrane"/>
    <property type="evidence" value="ECO:0007669"/>
    <property type="project" value="TreeGrafter"/>
</dbReference>
<sequence length="740" mass="83320">MTLSVIYHRLALVTVICFTLFLFKGADVYSESLMESEFSTAASSDDIIQPDTIIDVTYYHIDIDIDIEDESISSTVRIDFKRTEVGINEVRFNLRREFNITAVGLHATDFIRDQDFVILTIDESVPDDDIVSVSISYEGQPPLATGSAIAKGFRFDTNLDGAPAIATYCTPYLAHYWFPCKDGPTDKADSIKVDITIPQETYNGETLKGVSNGVLVNHVVADGMETFYWKHNYPITPYYILVAVSNYTIIEDIYTDPDESFELTYYVFPNNAEATDVAYLPNVIKAYKNFFGSYPFKDEGFGFTQVAQNWSIETQSNPIVGGMSLGWQKTLFHELSHSWFGNSVTNQSWNDVWLNEGFATYATALYYEYAVNRSRYLQELQALDARFNATRNLILEDDTDYGNIFHSIYFHKGAWVLHMLRGQLGDAVMRDLLKSYAMNFQYGHVTTDDFIQHCETVSGMELGWFFDQWVYDIGYPEYQYDFYSDLTNSKGGIILSQVQSDTNPGWREVFEMDIELKIYFEDGTSTIQKVRNNLKNQTFEFDFDKKIVKVEVDPNMWILRGDAISHKKELISFEIPEQVNSVIDRDAKTITVTMPNGTDLSALVPEISIIDDNASISPASGVETDFSGGAVEYVLSSESGLTETWMVTVILDTSTGIPQVGTDNSIVYPNPNKGQFRLVSEAPIDKVEVFTINGSLVKTLLYNGNNEVSIDLSSGGKGVYFVKVYTAAGNNATHKVVVTD</sequence>
<dbReference type="GO" id="GO:0070006">
    <property type="term" value="F:metalloaminopeptidase activity"/>
    <property type="evidence" value="ECO:0007669"/>
    <property type="project" value="TreeGrafter"/>
</dbReference>
<evidence type="ECO:0000256" key="7">
    <source>
        <dbReference type="ARBA" id="ARBA00022670"/>
    </source>
</evidence>
<dbReference type="AlphaFoldDB" id="A0A9J6ZNU3"/>
<dbReference type="Pfam" id="PF01433">
    <property type="entry name" value="Peptidase_M1"/>
    <property type="match status" value="1"/>
</dbReference>
<dbReference type="SUPFAM" id="SSF55486">
    <property type="entry name" value="Metalloproteases ('zincins'), catalytic domain"/>
    <property type="match status" value="1"/>
</dbReference>
<evidence type="ECO:0000256" key="4">
    <source>
        <dbReference type="ARBA" id="ARBA00012564"/>
    </source>
</evidence>
<dbReference type="GO" id="GO:0016285">
    <property type="term" value="F:alanyl aminopeptidase activity"/>
    <property type="evidence" value="ECO:0007669"/>
    <property type="project" value="UniProtKB-EC"/>
</dbReference>
<organism evidence="15 16">
    <name type="scientific">Xiashengella succiniciproducens</name>
    <dbReference type="NCBI Taxonomy" id="2949635"/>
    <lineage>
        <taxon>Bacteria</taxon>
        <taxon>Pseudomonadati</taxon>
        <taxon>Bacteroidota</taxon>
        <taxon>Bacteroidia</taxon>
        <taxon>Marinilabiliales</taxon>
        <taxon>Marinilabiliaceae</taxon>
        <taxon>Xiashengella</taxon>
    </lineage>
</organism>
<dbReference type="PANTHER" id="PTHR11533">
    <property type="entry name" value="PROTEASE M1 ZINC METALLOPROTEASE"/>
    <property type="match status" value="1"/>
</dbReference>
<dbReference type="Gene3D" id="2.60.40.1730">
    <property type="entry name" value="tricorn interacting facor f3 domain"/>
    <property type="match status" value="1"/>
</dbReference>
<evidence type="ECO:0000259" key="12">
    <source>
        <dbReference type="Pfam" id="PF01433"/>
    </source>
</evidence>
<dbReference type="GO" id="GO:0042277">
    <property type="term" value="F:peptide binding"/>
    <property type="evidence" value="ECO:0007669"/>
    <property type="project" value="TreeGrafter"/>
</dbReference>
<dbReference type="Gene3D" id="1.10.390.10">
    <property type="entry name" value="Neutral Protease Domain 2"/>
    <property type="match status" value="1"/>
</dbReference>
<evidence type="ECO:0000256" key="9">
    <source>
        <dbReference type="ARBA" id="ARBA00022801"/>
    </source>
</evidence>
<dbReference type="EC" id="3.4.11.2" evidence="4"/>
<reference evidence="15" key="1">
    <citation type="submission" date="2022-05" db="EMBL/GenBank/DDBJ databases">
        <authorList>
            <person name="Sun X."/>
        </authorList>
    </citation>
    <scope>NUCLEOTIDE SEQUENCE</scope>
    <source>
        <strain evidence="15">Ai-910</strain>
    </source>
</reference>
<dbReference type="Pfam" id="PF18962">
    <property type="entry name" value="Por_Secre_tail"/>
    <property type="match status" value="1"/>
</dbReference>
<dbReference type="InterPro" id="IPR026444">
    <property type="entry name" value="Secre_tail"/>
</dbReference>
<dbReference type="InterPro" id="IPR042097">
    <property type="entry name" value="Aminopeptidase_N-like_N_sf"/>
</dbReference>
<dbReference type="CDD" id="cd09603">
    <property type="entry name" value="M1_APN_like"/>
    <property type="match status" value="1"/>
</dbReference>
<keyword evidence="6" id="KW-0031">Aminopeptidase</keyword>
<dbReference type="InterPro" id="IPR001930">
    <property type="entry name" value="Peptidase_M1"/>
</dbReference>
<dbReference type="InterPro" id="IPR014782">
    <property type="entry name" value="Peptidase_M1_dom"/>
</dbReference>
<keyword evidence="8" id="KW-0479">Metal-binding</keyword>
<evidence type="ECO:0000259" key="14">
    <source>
        <dbReference type="Pfam" id="PF18962"/>
    </source>
</evidence>
<evidence type="ECO:0000256" key="1">
    <source>
        <dbReference type="ARBA" id="ARBA00000098"/>
    </source>
</evidence>
<keyword evidence="9" id="KW-0378">Hydrolase</keyword>
<evidence type="ECO:0000256" key="10">
    <source>
        <dbReference type="ARBA" id="ARBA00022833"/>
    </source>
</evidence>
<dbReference type="InterPro" id="IPR045357">
    <property type="entry name" value="Aminopeptidase_N-like_N"/>
</dbReference>
<feature type="domain" description="Secretion system C-terminal sorting" evidence="14">
    <location>
        <begin position="667"/>
        <end position="738"/>
    </location>
</feature>
<protein>
    <recommendedName>
        <fullName evidence="5">Aminopeptidase N</fullName>
        <ecNumber evidence="4">3.4.11.2</ecNumber>
    </recommendedName>
</protein>
<evidence type="ECO:0000256" key="3">
    <source>
        <dbReference type="ARBA" id="ARBA00010136"/>
    </source>
</evidence>
<evidence type="ECO:0000259" key="13">
    <source>
        <dbReference type="Pfam" id="PF17900"/>
    </source>
</evidence>
<dbReference type="GO" id="GO:0005737">
    <property type="term" value="C:cytoplasm"/>
    <property type="evidence" value="ECO:0007669"/>
    <property type="project" value="TreeGrafter"/>
</dbReference>
<dbReference type="GO" id="GO:0006508">
    <property type="term" value="P:proteolysis"/>
    <property type="evidence" value="ECO:0007669"/>
    <property type="project" value="UniProtKB-KW"/>
</dbReference>
<dbReference type="Gene3D" id="2.60.40.2340">
    <property type="match status" value="1"/>
</dbReference>
<dbReference type="KEGG" id="alkq:M9189_10620"/>
<reference evidence="15" key="2">
    <citation type="submission" date="2022-06" db="EMBL/GenBank/DDBJ databases">
        <title>Xiashengella guii gen. nov. sp. nov., a bacterium isolated form anaerobic digestion tank.</title>
        <authorList>
            <person name="Huang H."/>
        </authorList>
    </citation>
    <scope>NUCLEOTIDE SEQUENCE</scope>
    <source>
        <strain evidence="15">Ai-910</strain>
    </source>
</reference>
<dbReference type="InterPro" id="IPR027268">
    <property type="entry name" value="Peptidase_M4/M1_CTD_sf"/>
</dbReference>
<evidence type="ECO:0000256" key="8">
    <source>
        <dbReference type="ARBA" id="ARBA00022723"/>
    </source>
</evidence>
<feature type="domain" description="Peptidase M1 membrane alanine aminopeptidase" evidence="12">
    <location>
        <begin position="328"/>
        <end position="469"/>
    </location>
</feature>
<evidence type="ECO:0000313" key="16">
    <source>
        <dbReference type="Proteomes" id="UP001056426"/>
    </source>
</evidence>
<comment type="cofactor">
    <cofactor evidence="2">
        <name>Zn(2+)</name>
        <dbReference type="ChEBI" id="CHEBI:29105"/>
    </cofactor>
</comment>
<dbReference type="GO" id="GO:0008270">
    <property type="term" value="F:zinc ion binding"/>
    <property type="evidence" value="ECO:0007669"/>
    <property type="project" value="InterPro"/>
</dbReference>
<name>A0A9J6ZNU3_9BACT</name>
<keyword evidence="16" id="KW-1185">Reference proteome</keyword>
<evidence type="ECO:0000256" key="2">
    <source>
        <dbReference type="ARBA" id="ARBA00001947"/>
    </source>
</evidence>
<dbReference type="Pfam" id="PF17900">
    <property type="entry name" value="Peptidase_M1_N"/>
    <property type="match status" value="1"/>
</dbReference>
<dbReference type="PANTHER" id="PTHR11533:SF174">
    <property type="entry name" value="PUROMYCIN-SENSITIVE AMINOPEPTIDASE-RELATED"/>
    <property type="match status" value="1"/>
</dbReference>
<dbReference type="PRINTS" id="PR00756">
    <property type="entry name" value="ALADIPTASE"/>
</dbReference>
<dbReference type="GO" id="GO:0043171">
    <property type="term" value="P:peptide catabolic process"/>
    <property type="evidence" value="ECO:0007669"/>
    <property type="project" value="TreeGrafter"/>
</dbReference>
<dbReference type="SUPFAM" id="SSF63737">
    <property type="entry name" value="Leukotriene A4 hydrolase N-terminal domain"/>
    <property type="match status" value="1"/>
</dbReference>
<dbReference type="EMBL" id="CP098400">
    <property type="protein sequence ID" value="URW79307.1"/>
    <property type="molecule type" value="Genomic_DNA"/>
</dbReference>
<comment type="similarity">
    <text evidence="3">Belongs to the peptidase M1 family.</text>
</comment>
<evidence type="ECO:0000256" key="5">
    <source>
        <dbReference type="ARBA" id="ARBA00015611"/>
    </source>
</evidence>
<dbReference type="NCBIfam" id="TIGR04183">
    <property type="entry name" value="Por_Secre_tail"/>
    <property type="match status" value="1"/>
</dbReference>
<dbReference type="GO" id="GO:0005615">
    <property type="term" value="C:extracellular space"/>
    <property type="evidence" value="ECO:0007669"/>
    <property type="project" value="TreeGrafter"/>
</dbReference>
<accession>A0A9J6ZNU3</accession>
<evidence type="ECO:0000256" key="6">
    <source>
        <dbReference type="ARBA" id="ARBA00022438"/>
    </source>
</evidence>
<keyword evidence="11" id="KW-0482">Metalloprotease</keyword>
<keyword evidence="10" id="KW-0862">Zinc</keyword>
<dbReference type="Proteomes" id="UP001056426">
    <property type="component" value="Chromosome"/>
</dbReference>
<keyword evidence="7" id="KW-0645">Protease</keyword>
<proteinExistence type="inferred from homology"/>
<evidence type="ECO:0000313" key="15">
    <source>
        <dbReference type="EMBL" id="URW79307.1"/>
    </source>
</evidence>
<dbReference type="RefSeq" id="WP_250723095.1">
    <property type="nucleotide sequence ID" value="NZ_CP098400.1"/>
</dbReference>
<evidence type="ECO:0000256" key="11">
    <source>
        <dbReference type="ARBA" id="ARBA00023049"/>
    </source>
</evidence>
<feature type="domain" description="Aminopeptidase N-like N-terminal" evidence="13">
    <location>
        <begin position="58"/>
        <end position="238"/>
    </location>
</feature>
<comment type="catalytic activity">
    <reaction evidence="1">
        <text>Release of an N-terminal amino acid, Xaa-|-Yaa- from a peptide, amide or arylamide. Xaa is preferably Ala, but may be most amino acids including Pro (slow action). When a terminal hydrophobic residue is followed by a prolyl residue, the two may be released as an intact Xaa-Pro dipeptide.</text>
        <dbReference type="EC" id="3.4.11.2"/>
    </reaction>
</comment>
<dbReference type="InterPro" id="IPR050344">
    <property type="entry name" value="Peptidase_M1_aminopeptidases"/>
</dbReference>
<gene>
    <name evidence="15" type="ORF">M9189_10620</name>
</gene>